<keyword evidence="1" id="KW-0472">Membrane</keyword>
<dbReference type="PANTHER" id="PTHR28008">
    <property type="entry name" value="DOMAIN PROTEIN, PUTATIVE (AFU_ORTHOLOGUE AFUA_3G10980)-RELATED"/>
    <property type="match status" value="1"/>
</dbReference>
<feature type="transmembrane region" description="Helical" evidence="1">
    <location>
        <begin position="54"/>
        <end position="71"/>
    </location>
</feature>
<protein>
    <submittedName>
        <fullName evidence="3">VanZ like protein</fullName>
    </submittedName>
</protein>
<dbReference type="AlphaFoldDB" id="A0A4R3HVB9"/>
<feature type="transmembrane region" description="Helical" evidence="1">
    <location>
        <begin position="225"/>
        <end position="244"/>
    </location>
</feature>
<feature type="transmembrane region" description="Helical" evidence="1">
    <location>
        <begin position="144"/>
        <end position="165"/>
    </location>
</feature>
<evidence type="ECO:0000313" key="3">
    <source>
        <dbReference type="EMBL" id="TCS37176.1"/>
    </source>
</evidence>
<accession>A0A4R3HVB9</accession>
<keyword evidence="1" id="KW-1133">Transmembrane helix</keyword>
<comment type="caution">
    <text evidence="3">The sequence shown here is derived from an EMBL/GenBank/DDBJ whole genome shotgun (WGS) entry which is preliminary data.</text>
</comment>
<feature type="transmembrane region" description="Helical" evidence="1">
    <location>
        <begin position="256"/>
        <end position="278"/>
    </location>
</feature>
<feature type="transmembrane region" description="Helical" evidence="1">
    <location>
        <begin position="171"/>
        <end position="190"/>
    </location>
</feature>
<feature type="transmembrane region" description="Helical" evidence="1">
    <location>
        <begin position="107"/>
        <end position="128"/>
    </location>
</feature>
<feature type="transmembrane region" description="Helical" evidence="1">
    <location>
        <begin position="83"/>
        <end position="101"/>
    </location>
</feature>
<feature type="transmembrane region" description="Helical" evidence="1">
    <location>
        <begin position="202"/>
        <end position="219"/>
    </location>
</feature>
<keyword evidence="4" id="KW-1185">Reference proteome</keyword>
<gene>
    <name evidence="3" type="ORF">BCF53_12035</name>
</gene>
<dbReference type="Pfam" id="PF04892">
    <property type="entry name" value="VanZ"/>
    <property type="match status" value="1"/>
</dbReference>
<name>A0A4R3HVB9_9GAMM</name>
<organism evidence="3 4">
    <name type="scientific">Reinekea marinisedimentorum</name>
    <dbReference type="NCBI Taxonomy" id="230495"/>
    <lineage>
        <taxon>Bacteria</taxon>
        <taxon>Pseudomonadati</taxon>
        <taxon>Pseudomonadota</taxon>
        <taxon>Gammaproteobacteria</taxon>
        <taxon>Oceanospirillales</taxon>
        <taxon>Saccharospirillaceae</taxon>
        <taxon>Reinekea</taxon>
    </lineage>
</organism>
<evidence type="ECO:0000256" key="1">
    <source>
        <dbReference type="SAM" id="Phobius"/>
    </source>
</evidence>
<evidence type="ECO:0000259" key="2">
    <source>
        <dbReference type="Pfam" id="PF04892"/>
    </source>
</evidence>
<feature type="domain" description="VanZ-like" evidence="2">
    <location>
        <begin position="24"/>
        <end position="128"/>
    </location>
</feature>
<dbReference type="RefSeq" id="WP_132703453.1">
    <property type="nucleotide sequence ID" value="NZ_SLZR01000020.1"/>
</dbReference>
<evidence type="ECO:0000313" key="4">
    <source>
        <dbReference type="Proteomes" id="UP000295793"/>
    </source>
</evidence>
<dbReference type="EMBL" id="SLZR01000020">
    <property type="protein sequence ID" value="TCS37176.1"/>
    <property type="molecule type" value="Genomic_DNA"/>
</dbReference>
<keyword evidence="1" id="KW-0812">Transmembrane</keyword>
<feature type="transmembrane region" description="Helical" evidence="1">
    <location>
        <begin position="16"/>
        <end position="34"/>
    </location>
</feature>
<sequence>MSTETKNIEKQIQKTFMYWALYSLVCILVYTLSPFEFKPNQVTEFSWKYNLRDILQNILLMLPLGFFGVLSSKRFKPKNLITYFIFGILLSSLIESIQLTIGDRYSQYWDIICNSVGLLIGAITASLLQKKIFAHMTILNEDTFFLINILFLNGIIIKTIQLQTLDEYPTIIRLFMLGSAGVIALAYYHSKKIRTWELIGKSFIFSAGYYSLLTTPYFFINPRHAFSEVIFFAIASSFLIFILSCNRNIKISAPKILATLGLTYIPILVYSLFISLNIGGSPWLLNNLTLTDISGRELGIYIMLILTVLLTFILVFHYGYLTITKLRNNNL</sequence>
<dbReference type="OrthoDB" id="7055135at2"/>
<proteinExistence type="predicted"/>
<dbReference type="Proteomes" id="UP000295793">
    <property type="component" value="Unassembled WGS sequence"/>
</dbReference>
<reference evidence="3 4" key="1">
    <citation type="submission" date="2019-03" db="EMBL/GenBank/DDBJ databases">
        <title>Genomic Encyclopedia of Archaeal and Bacterial Type Strains, Phase II (KMG-II): from individual species to whole genera.</title>
        <authorList>
            <person name="Goeker M."/>
        </authorList>
    </citation>
    <scope>NUCLEOTIDE SEQUENCE [LARGE SCALE GENOMIC DNA]</scope>
    <source>
        <strain evidence="3 4">DSM 15388</strain>
    </source>
</reference>
<dbReference type="InterPro" id="IPR006976">
    <property type="entry name" value="VanZ-like"/>
</dbReference>
<feature type="transmembrane region" description="Helical" evidence="1">
    <location>
        <begin position="298"/>
        <end position="321"/>
    </location>
</feature>
<dbReference type="PANTHER" id="PTHR28008:SF1">
    <property type="entry name" value="DOMAIN PROTEIN, PUTATIVE (AFU_ORTHOLOGUE AFUA_3G10980)-RELATED"/>
    <property type="match status" value="1"/>
</dbReference>